<dbReference type="GO" id="GO:0015562">
    <property type="term" value="F:efflux transmembrane transporter activity"/>
    <property type="evidence" value="ECO:0007669"/>
    <property type="project" value="InterPro"/>
</dbReference>
<accession>A0AA42IT66</accession>
<organism evidence="2 3">
    <name type="scientific">Achromobacter spanius</name>
    <dbReference type="NCBI Taxonomy" id="217203"/>
    <lineage>
        <taxon>Bacteria</taxon>
        <taxon>Pseudomonadati</taxon>
        <taxon>Pseudomonadota</taxon>
        <taxon>Betaproteobacteria</taxon>
        <taxon>Burkholderiales</taxon>
        <taxon>Alcaligenaceae</taxon>
        <taxon>Achromobacter</taxon>
    </lineage>
</organism>
<dbReference type="Proteomes" id="UP001161094">
    <property type="component" value="Unassembled WGS sequence"/>
</dbReference>
<evidence type="ECO:0000313" key="2">
    <source>
        <dbReference type="EMBL" id="MDH0734648.1"/>
    </source>
</evidence>
<dbReference type="PANTHER" id="PTHR30203">
    <property type="entry name" value="OUTER MEMBRANE CATION EFFLUX PROTEIN"/>
    <property type="match status" value="1"/>
</dbReference>
<name>A0AA42IT66_9BURK</name>
<evidence type="ECO:0000313" key="3">
    <source>
        <dbReference type="Proteomes" id="UP001161094"/>
    </source>
</evidence>
<protein>
    <submittedName>
        <fullName evidence="2">TolC family protein</fullName>
    </submittedName>
</protein>
<sequence length="533" mass="58821">MSSIVSLGIGGTRRPRIENKARIGTAVASLAVVVLAGCSVQPKQFEAAENRDRAMDLIARSTANQEPILGPVDLYEAMARAIKYNLDVRVEMMGVALAQRELDLKHYDMLPKFVASLDYSGRDNYSGGASQSLLTGQTSLEPSTSSEKNVLQSNLQLSWDVLDFGLSYVRAKQAADRVNMADERKRKVMNRLIEDVRTAYWRAVSAERLLGKIRELETATQTALDLAAEQDRLGLTAPLAPLSYQREMLGIRRDVQALGRELGVAKQQLAALMNLPPNTQYTIAMPPPMEANRPLVLPGIADDSAAWLQVAIENRPELREVAYQLRANDQENTAALLRSLPSLKLFGGLNASTNDLLYNSNWIGWGAVASWNLLNIFRLPAEKAQIKAEGDLLDQRQLALTTAVATQVEVSRARYALRQDELDTARRFYDVQARIEGQIDSGFKAEKLSRQTLIREQMNTLVARVRYDLALADLQNAYANVFASLGIDPVDTSMSTSDAVPTLAGKLRGMWTARDTFASNEQDARVAVVAPTR</sequence>
<dbReference type="EMBL" id="JAOCDZ010000001">
    <property type="protein sequence ID" value="MDH0734648.1"/>
    <property type="molecule type" value="Genomic_DNA"/>
</dbReference>
<comment type="similarity">
    <text evidence="1">Belongs to the outer membrane factor (OMF) (TC 1.B.17) family.</text>
</comment>
<dbReference type="InterPro" id="IPR010131">
    <property type="entry name" value="MdtP/NodT-like"/>
</dbReference>
<dbReference type="PANTHER" id="PTHR30203:SF33">
    <property type="entry name" value="BLR4455 PROTEIN"/>
    <property type="match status" value="1"/>
</dbReference>
<dbReference type="Gene3D" id="1.20.1600.10">
    <property type="entry name" value="Outer membrane efflux proteins (OEP)"/>
    <property type="match status" value="1"/>
</dbReference>
<reference evidence="2" key="1">
    <citation type="submission" date="2022-09" db="EMBL/GenBank/DDBJ databases">
        <title>Intensive care unit water sources are persistently colonized with multi-drug resistant bacteria and are the site of extensive horizontal gene transfer of antibiotic resistance genes.</title>
        <authorList>
            <person name="Diorio-Toth L."/>
        </authorList>
    </citation>
    <scope>NUCLEOTIDE SEQUENCE</scope>
    <source>
        <strain evidence="2">GD03843</strain>
    </source>
</reference>
<dbReference type="AlphaFoldDB" id="A0AA42IT66"/>
<dbReference type="SUPFAM" id="SSF56954">
    <property type="entry name" value="Outer membrane efflux proteins (OEP)"/>
    <property type="match status" value="1"/>
</dbReference>
<gene>
    <name evidence="2" type="ORF">N5D93_02440</name>
</gene>
<comment type="caution">
    <text evidence="2">The sequence shown here is derived from an EMBL/GenBank/DDBJ whole genome shotgun (WGS) entry which is preliminary data.</text>
</comment>
<evidence type="ECO:0000256" key="1">
    <source>
        <dbReference type="ARBA" id="ARBA00007613"/>
    </source>
</evidence>
<dbReference type="Pfam" id="PF02321">
    <property type="entry name" value="OEP"/>
    <property type="match status" value="1"/>
</dbReference>
<dbReference type="RefSeq" id="WP_279993675.1">
    <property type="nucleotide sequence ID" value="NZ_JAOCDZ010000001.1"/>
</dbReference>
<proteinExistence type="inferred from homology"/>
<dbReference type="InterPro" id="IPR003423">
    <property type="entry name" value="OMP_efflux"/>
</dbReference>